<feature type="domain" description="VanZ-like" evidence="2">
    <location>
        <begin position="50"/>
        <end position="183"/>
    </location>
</feature>
<feature type="transmembrane region" description="Helical" evidence="1">
    <location>
        <begin position="170"/>
        <end position="191"/>
    </location>
</feature>
<dbReference type="PANTHER" id="PTHR36834:SF1">
    <property type="entry name" value="INTEGRAL MEMBRANE PROTEIN"/>
    <property type="match status" value="1"/>
</dbReference>
<sequence>MTNAQITALTTGLLAFAAIWAVMLFPLMARHRSRYGQVSPARLCSTASVTLYACLGVAVVLLPLPGPNTPRLEQAVQLVPFQWVADIQEELAKHGLSAAHALSTQTFTQMLMNIALFAPLGLFARVLWRRGLLGATALGFGVSLLVEITQLTANFGTAPFAYRIFDVDDLITNTVGASAGWLAGALVLRALHSARPALPAREYAHA</sequence>
<feature type="transmembrane region" description="Helical" evidence="1">
    <location>
        <begin position="6"/>
        <end position="29"/>
    </location>
</feature>
<name>A0ABR6BVP9_9PSEU</name>
<keyword evidence="1" id="KW-0812">Transmembrane</keyword>
<dbReference type="InterPro" id="IPR053150">
    <property type="entry name" value="Teicoplanin_resist-assoc"/>
</dbReference>
<evidence type="ECO:0000259" key="2">
    <source>
        <dbReference type="Pfam" id="PF04892"/>
    </source>
</evidence>
<dbReference type="EMBL" id="JACJID010000008">
    <property type="protein sequence ID" value="MBA8930989.1"/>
    <property type="molecule type" value="Genomic_DNA"/>
</dbReference>
<accession>A0ABR6BVP9</accession>
<gene>
    <name evidence="3" type="ORF">BC739_008236</name>
</gene>
<organism evidence="3 4">
    <name type="scientific">Kutzneria viridogrisea</name>
    <dbReference type="NCBI Taxonomy" id="47990"/>
    <lineage>
        <taxon>Bacteria</taxon>
        <taxon>Bacillati</taxon>
        <taxon>Actinomycetota</taxon>
        <taxon>Actinomycetes</taxon>
        <taxon>Pseudonocardiales</taxon>
        <taxon>Pseudonocardiaceae</taxon>
        <taxon>Kutzneria</taxon>
    </lineage>
</organism>
<proteinExistence type="predicted"/>
<dbReference type="PANTHER" id="PTHR36834">
    <property type="entry name" value="MEMBRANE PROTEIN-RELATED"/>
    <property type="match status" value="1"/>
</dbReference>
<protein>
    <submittedName>
        <fullName evidence="3">Glycopeptide antibiotics resistance protein</fullName>
    </submittedName>
</protein>
<dbReference type="RefSeq" id="WP_042220173.1">
    <property type="nucleotide sequence ID" value="NZ_BAAABQ010000087.1"/>
</dbReference>
<keyword evidence="4" id="KW-1185">Reference proteome</keyword>
<dbReference type="Proteomes" id="UP000517916">
    <property type="component" value="Unassembled WGS sequence"/>
</dbReference>
<feature type="transmembrane region" description="Helical" evidence="1">
    <location>
        <begin position="106"/>
        <end position="124"/>
    </location>
</feature>
<keyword evidence="1" id="KW-1133">Transmembrane helix</keyword>
<dbReference type="Pfam" id="PF04892">
    <property type="entry name" value="VanZ"/>
    <property type="match status" value="1"/>
</dbReference>
<feature type="transmembrane region" description="Helical" evidence="1">
    <location>
        <begin position="131"/>
        <end position="150"/>
    </location>
</feature>
<evidence type="ECO:0000256" key="1">
    <source>
        <dbReference type="SAM" id="Phobius"/>
    </source>
</evidence>
<dbReference type="InterPro" id="IPR006976">
    <property type="entry name" value="VanZ-like"/>
</dbReference>
<keyword evidence="1" id="KW-0472">Membrane</keyword>
<feature type="transmembrane region" description="Helical" evidence="1">
    <location>
        <begin position="41"/>
        <end position="62"/>
    </location>
</feature>
<evidence type="ECO:0000313" key="4">
    <source>
        <dbReference type="Proteomes" id="UP000517916"/>
    </source>
</evidence>
<reference evidence="3 4" key="1">
    <citation type="submission" date="2020-08" db="EMBL/GenBank/DDBJ databases">
        <title>Genomic Encyclopedia of Archaeal and Bacterial Type Strains, Phase II (KMG-II): from individual species to whole genera.</title>
        <authorList>
            <person name="Goeker M."/>
        </authorList>
    </citation>
    <scope>NUCLEOTIDE SEQUENCE [LARGE SCALE GENOMIC DNA]</scope>
    <source>
        <strain evidence="3 4">DSM 43850</strain>
    </source>
</reference>
<evidence type="ECO:0000313" key="3">
    <source>
        <dbReference type="EMBL" id="MBA8930989.1"/>
    </source>
</evidence>
<comment type="caution">
    <text evidence="3">The sequence shown here is derived from an EMBL/GenBank/DDBJ whole genome shotgun (WGS) entry which is preliminary data.</text>
</comment>